<protein>
    <submittedName>
        <fullName evidence="1">Uncharacterized protein</fullName>
    </submittedName>
</protein>
<dbReference type="Proteomes" id="UP001204772">
    <property type="component" value="Unassembled WGS sequence"/>
</dbReference>
<evidence type="ECO:0000313" key="1">
    <source>
        <dbReference type="EMBL" id="MCP1381106.1"/>
    </source>
</evidence>
<gene>
    <name evidence="1" type="ORF">NCI00_01660</name>
</gene>
<evidence type="ECO:0000313" key="2">
    <source>
        <dbReference type="Proteomes" id="UP001204772"/>
    </source>
</evidence>
<reference evidence="1 2" key="1">
    <citation type="submission" date="2022-06" db="EMBL/GenBank/DDBJ databases">
        <title>Runella sp. S5 genome sequencing.</title>
        <authorList>
            <person name="Park S."/>
        </authorList>
    </citation>
    <scope>NUCLEOTIDE SEQUENCE [LARGE SCALE GENOMIC DNA]</scope>
    <source>
        <strain evidence="1 2">S5</strain>
    </source>
</reference>
<keyword evidence="2" id="KW-1185">Reference proteome</keyword>
<accession>A0ABT1FH70</accession>
<comment type="caution">
    <text evidence="1">The sequence shown here is derived from an EMBL/GenBank/DDBJ whole genome shotgun (WGS) entry which is preliminary data.</text>
</comment>
<name>A0ABT1FH70_9BACT</name>
<organism evidence="1 2">
    <name type="scientific">Runella salmonicolor</name>
    <dbReference type="NCBI Taxonomy" id="2950278"/>
    <lineage>
        <taxon>Bacteria</taxon>
        <taxon>Pseudomonadati</taxon>
        <taxon>Bacteroidota</taxon>
        <taxon>Cytophagia</taxon>
        <taxon>Cytophagales</taxon>
        <taxon>Spirosomataceae</taxon>
        <taxon>Runella</taxon>
    </lineage>
</organism>
<sequence length="154" mass="18045">MSKQKTVNQFARYDSYTYRLNPENGYYTKTSGDQRLPDQLRTESVRSEEKYKYFNVTEFLTSRQVNGVTPLKTGLQRCSKTRNFFSGDIDDGNGGKSLVAIAFSLDRKMLRVFVFLRFWKPHTGPRLRYVEDFLTSFFKNQPQVTRPENSQPAR</sequence>
<dbReference type="RefSeq" id="WP_253524309.1">
    <property type="nucleotide sequence ID" value="NZ_JAMZEL010000001.1"/>
</dbReference>
<proteinExistence type="predicted"/>
<dbReference type="EMBL" id="JAMZEL010000001">
    <property type="protein sequence ID" value="MCP1381106.1"/>
    <property type="molecule type" value="Genomic_DNA"/>
</dbReference>